<accession>A0A9X2HGA2</accession>
<dbReference type="RefSeq" id="WP_254290923.1">
    <property type="nucleotide sequence ID" value="NZ_JAMLDX010000001.1"/>
</dbReference>
<keyword evidence="1" id="KW-0812">Transmembrane</keyword>
<proteinExistence type="predicted"/>
<evidence type="ECO:0000313" key="3">
    <source>
        <dbReference type="Proteomes" id="UP001139451"/>
    </source>
</evidence>
<dbReference type="InterPro" id="IPR025250">
    <property type="entry name" value="DUF4199"/>
</dbReference>
<feature type="transmembrane region" description="Helical" evidence="1">
    <location>
        <begin position="68"/>
        <end position="91"/>
    </location>
</feature>
<evidence type="ECO:0000256" key="1">
    <source>
        <dbReference type="SAM" id="Phobius"/>
    </source>
</evidence>
<sequence length="179" mass="19271">MFRMILTHGLIAGVVVGVPLFMMGTLMADNPPTGAVGMAIGYLTMLIAFTTIFVAIKRRRDVELGGVIRFWPALGMGLAIALVGSLCYILAWEAVLAVNGGDFIASMSEQMVAERQAAGASAAEIAELRTQMAEMQRIYTNSFARFAITFVEVFPVGLLVSLLSAALLRNPRFLPLRTA</sequence>
<gene>
    <name evidence="2" type="ORF">M9978_00975</name>
</gene>
<comment type="caution">
    <text evidence="2">The sequence shown here is derived from an EMBL/GenBank/DDBJ whole genome shotgun (WGS) entry which is preliminary data.</text>
</comment>
<dbReference type="AlphaFoldDB" id="A0A9X2HGA2"/>
<dbReference type="Proteomes" id="UP001139451">
    <property type="component" value="Unassembled WGS sequence"/>
</dbReference>
<dbReference type="EMBL" id="JAMLDX010000001">
    <property type="protein sequence ID" value="MCP3728992.1"/>
    <property type="molecule type" value="Genomic_DNA"/>
</dbReference>
<feature type="transmembrane region" description="Helical" evidence="1">
    <location>
        <begin position="143"/>
        <end position="168"/>
    </location>
</feature>
<organism evidence="2 3">
    <name type="scientific">Sphingomonas tagetis</name>
    <dbReference type="NCBI Taxonomy" id="2949092"/>
    <lineage>
        <taxon>Bacteria</taxon>
        <taxon>Pseudomonadati</taxon>
        <taxon>Pseudomonadota</taxon>
        <taxon>Alphaproteobacteria</taxon>
        <taxon>Sphingomonadales</taxon>
        <taxon>Sphingomonadaceae</taxon>
        <taxon>Sphingomonas</taxon>
    </lineage>
</organism>
<reference evidence="2" key="1">
    <citation type="submission" date="2022-05" db="EMBL/GenBank/DDBJ databases">
        <title>Sphingomonas sp. strain MG17 Genome sequencing and assembly.</title>
        <authorList>
            <person name="Kim I."/>
        </authorList>
    </citation>
    <scope>NUCLEOTIDE SEQUENCE</scope>
    <source>
        <strain evidence="2">MG17</strain>
    </source>
</reference>
<keyword evidence="1" id="KW-0472">Membrane</keyword>
<feature type="transmembrane region" description="Helical" evidence="1">
    <location>
        <begin position="38"/>
        <end position="56"/>
    </location>
</feature>
<evidence type="ECO:0000313" key="2">
    <source>
        <dbReference type="EMBL" id="MCP3728992.1"/>
    </source>
</evidence>
<keyword evidence="1" id="KW-1133">Transmembrane helix</keyword>
<protein>
    <submittedName>
        <fullName evidence="2">DUF4199 domain-containing protein</fullName>
    </submittedName>
</protein>
<dbReference type="Pfam" id="PF13858">
    <property type="entry name" value="DUF4199"/>
    <property type="match status" value="1"/>
</dbReference>
<keyword evidence="3" id="KW-1185">Reference proteome</keyword>
<name>A0A9X2HGA2_9SPHN</name>